<dbReference type="EMBL" id="UINC01057773">
    <property type="protein sequence ID" value="SVB79303.1"/>
    <property type="molecule type" value="Genomic_DNA"/>
</dbReference>
<dbReference type="AlphaFoldDB" id="A0A382GXM4"/>
<accession>A0A382GXM4</accession>
<reference evidence="1" key="1">
    <citation type="submission" date="2018-05" db="EMBL/GenBank/DDBJ databases">
        <authorList>
            <person name="Lanie J.A."/>
            <person name="Ng W.-L."/>
            <person name="Kazmierczak K.M."/>
            <person name="Andrzejewski T.M."/>
            <person name="Davidsen T.M."/>
            <person name="Wayne K.J."/>
            <person name="Tettelin H."/>
            <person name="Glass J.I."/>
            <person name="Rusch D."/>
            <person name="Podicherti R."/>
            <person name="Tsui H.-C.T."/>
            <person name="Winkler M.E."/>
        </authorList>
    </citation>
    <scope>NUCLEOTIDE SEQUENCE</scope>
</reference>
<sequence length="64" mass="7139">MHPQVIQTRLASAITNPQHALKGSWLQLNSKSLDTMVNESVRFSPTAATHEVCEMVEMWGITES</sequence>
<name>A0A382GXM4_9ZZZZ</name>
<protein>
    <submittedName>
        <fullName evidence="1">Uncharacterized protein</fullName>
    </submittedName>
</protein>
<proteinExistence type="predicted"/>
<evidence type="ECO:0000313" key="1">
    <source>
        <dbReference type="EMBL" id="SVB79303.1"/>
    </source>
</evidence>
<gene>
    <name evidence="1" type="ORF">METZ01_LOCUS232157</name>
</gene>
<organism evidence="1">
    <name type="scientific">marine metagenome</name>
    <dbReference type="NCBI Taxonomy" id="408172"/>
    <lineage>
        <taxon>unclassified sequences</taxon>
        <taxon>metagenomes</taxon>
        <taxon>ecological metagenomes</taxon>
    </lineage>
</organism>